<dbReference type="Pfam" id="PF09527">
    <property type="entry name" value="ATPase_gene1"/>
    <property type="match status" value="1"/>
</dbReference>
<dbReference type="OrthoDB" id="15401at2"/>
<organism evidence="3 4">
    <name type="scientific">Gluconobacter morbifer G707</name>
    <dbReference type="NCBI Taxonomy" id="1088869"/>
    <lineage>
        <taxon>Bacteria</taxon>
        <taxon>Pseudomonadati</taxon>
        <taxon>Pseudomonadota</taxon>
        <taxon>Alphaproteobacteria</taxon>
        <taxon>Acetobacterales</taxon>
        <taxon>Acetobacteraceae</taxon>
        <taxon>Gluconobacter</taxon>
    </lineage>
</organism>
<keyword evidence="4" id="KW-1185">Reference proteome</keyword>
<dbReference type="Proteomes" id="UP000004949">
    <property type="component" value="Unassembled WGS sequence"/>
</dbReference>
<evidence type="ECO:0000313" key="4">
    <source>
        <dbReference type="Proteomes" id="UP000004949"/>
    </source>
</evidence>
<dbReference type="InterPro" id="IPR032820">
    <property type="entry name" value="ATPase_put"/>
</dbReference>
<feature type="transmembrane region" description="Helical" evidence="2">
    <location>
        <begin position="77"/>
        <end position="95"/>
    </location>
</feature>
<protein>
    <recommendedName>
        <fullName evidence="5">ATP synthase protein I</fullName>
    </recommendedName>
</protein>
<feature type="transmembrane region" description="Helical" evidence="2">
    <location>
        <begin position="50"/>
        <end position="71"/>
    </location>
</feature>
<evidence type="ECO:0008006" key="5">
    <source>
        <dbReference type="Google" id="ProtNLM"/>
    </source>
</evidence>
<dbReference type="STRING" id="1088869.GMO_20090"/>
<name>G6XKJ3_9PROT</name>
<evidence type="ECO:0000256" key="2">
    <source>
        <dbReference type="SAM" id="Phobius"/>
    </source>
</evidence>
<dbReference type="PATRIC" id="fig|1088869.3.peg.2004"/>
<dbReference type="RefSeq" id="WP_008852156.1">
    <property type="nucleotide sequence ID" value="NZ_AGQV01000006.1"/>
</dbReference>
<feature type="region of interest" description="Disordered" evidence="1">
    <location>
        <begin position="1"/>
        <end position="38"/>
    </location>
</feature>
<keyword evidence="2" id="KW-0812">Transmembrane</keyword>
<dbReference type="eggNOG" id="COG5336">
    <property type="taxonomic scope" value="Bacteria"/>
</dbReference>
<dbReference type="AlphaFoldDB" id="G6XKJ3"/>
<keyword evidence="2" id="KW-1133">Transmembrane helix</keyword>
<evidence type="ECO:0000313" key="3">
    <source>
        <dbReference type="EMBL" id="EHH67789.1"/>
    </source>
</evidence>
<accession>G6XKJ3</accession>
<keyword evidence="2" id="KW-0472">Membrane</keyword>
<sequence>MGHAPSDGDENFDARLKRASRRLNPHSEDSSADADDDGTTMSSFGLAIRVGTDLVAGLAVGVAIGYALGYWLGYKALFLTVFALLGCCAGMMNVWRVLNGAGMVSGPTDDGRSQRGSRIDD</sequence>
<evidence type="ECO:0000256" key="1">
    <source>
        <dbReference type="SAM" id="MobiDB-lite"/>
    </source>
</evidence>
<gene>
    <name evidence="3" type="ORF">GMO_20090</name>
</gene>
<comment type="caution">
    <text evidence="3">The sequence shown here is derived from an EMBL/GenBank/DDBJ whole genome shotgun (WGS) entry which is preliminary data.</text>
</comment>
<proteinExistence type="predicted"/>
<dbReference type="EMBL" id="AGQV01000006">
    <property type="protein sequence ID" value="EHH67789.1"/>
    <property type="molecule type" value="Genomic_DNA"/>
</dbReference>
<reference evidence="3 4" key="1">
    <citation type="submission" date="2011-10" db="EMBL/GenBank/DDBJ databases">
        <title>Genome sequence of Gluconobacter morbifer G707, isolated from Drosophila gut.</title>
        <authorList>
            <person name="Lee W.-J."/>
            <person name="Kim E.-K."/>
        </authorList>
    </citation>
    <scope>NUCLEOTIDE SEQUENCE [LARGE SCALE GENOMIC DNA]</scope>
    <source>
        <strain evidence="3 4">G707</strain>
    </source>
</reference>